<dbReference type="GO" id="GO:0000176">
    <property type="term" value="C:nuclear exosome (RNase complex)"/>
    <property type="evidence" value="ECO:0007669"/>
    <property type="project" value="TreeGrafter"/>
</dbReference>
<keyword evidence="3" id="KW-0271">Exosome</keyword>
<dbReference type="InterPro" id="IPR019495">
    <property type="entry name" value="EXOSC1_C"/>
</dbReference>
<dbReference type="FunFam" id="2.40.50.140:FF:000223">
    <property type="entry name" value="Chromosome 1, whole genome shotgun sequence"/>
    <property type="match status" value="1"/>
</dbReference>
<protein>
    <recommendedName>
        <fullName evidence="4">S1 motif domain-containing protein</fullName>
    </recommendedName>
</protein>
<dbReference type="Proteomes" id="UP001151582">
    <property type="component" value="Unassembled WGS sequence"/>
</dbReference>
<evidence type="ECO:0000256" key="2">
    <source>
        <dbReference type="ARBA" id="ARBA00022490"/>
    </source>
</evidence>
<dbReference type="GO" id="GO:0006396">
    <property type="term" value="P:RNA processing"/>
    <property type="evidence" value="ECO:0007669"/>
    <property type="project" value="InterPro"/>
</dbReference>
<dbReference type="PROSITE" id="PS50126">
    <property type="entry name" value="S1"/>
    <property type="match status" value="1"/>
</dbReference>
<reference evidence="5" key="1">
    <citation type="submission" date="2022-07" db="EMBL/GenBank/DDBJ databases">
        <title>Phylogenomic reconstructions and comparative analyses of Kickxellomycotina fungi.</title>
        <authorList>
            <person name="Reynolds N.K."/>
            <person name="Stajich J.E."/>
            <person name="Barry K."/>
            <person name="Grigoriev I.V."/>
            <person name="Crous P."/>
            <person name="Smith M.E."/>
        </authorList>
    </citation>
    <scope>NUCLEOTIDE SEQUENCE</scope>
    <source>
        <strain evidence="5">RSA 567</strain>
    </source>
</reference>
<dbReference type="OrthoDB" id="440760at2759"/>
<dbReference type="PANTHER" id="PTHR12686:SF8">
    <property type="entry name" value="EXOSOME COMPLEX COMPONENT CSL4"/>
    <property type="match status" value="1"/>
</dbReference>
<evidence type="ECO:0000313" key="6">
    <source>
        <dbReference type="Proteomes" id="UP001151582"/>
    </source>
</evidence>
<dbReference type="InterPro" id="IPR025721">
    <property type="entry name" value="Exosome_cplx_N_dom"/>
</dbReference>
<organism evidence="5 6">
    <name type="scientific">Dimargaris verticillata</name>
    <dbReference type="NCBI Taxonomy" id="2761393"/>
    <lineage>
        <taxon>Eukaryota</taxon>
        <taxon>Fungi</taxon>
        <taxon>Fungi incertae sedis</taxon>
        <taxon>Zoopagomycota</taxon>
        <taxon>Kickxellomycotina</taxon>
        <taxon>Dimargaritomycetes</taxon>
        <taxon>Dimargaritales</taxon>
        <taxon>Dimargaritaceae</taxon>
        <taxon>Dimargaris</taxon>
    </lineage>
</organism>
<keyword evidence="2" id="KW-0963">Cytoplasm</keyword>
<dbReference type="SUPFAM" id="SSF110324">
    <property type="entry name" value="Ribosomal L27 protein-like"/>
    <property type="match status" value="1"/>
</dbReference>
<dbReference type="GO" id="GO:0005737">
    <property type="term" value="C:cytoplasm"/>
    <property type="evidence" value="ECO:0007669"/>
    <property type="project" value="TreeGrafter"/>
</dbReference>
<proteinExistence type="predicted"/>
<keyword evidence="6" id="KW-1185">Reference proteome</keyword>
<dbReference type="Gene3D" id="2.40.50.100">
    <property type="match status" value="1"/>
</dbReference>
<dbReference type="InterPro" id="IPR012340">
    <property type="entry name" value="NA-bd_OB-fold"/>
</dbReference>
<evidence type="ECO:0000259" key="4">
    <source>
        <dbReference type="PROSITE" id="PS50126"/>
    </source>
</evidence>
<dbReference type="Gene3D" id="2.40.50.140">
    <property type="entry name" value="Nucleic acid-binding proteins"/>
    <property type="match status" value="1"/>
</dbReference>
<dbReference type="InterPro" id="IPR039771">
    <property type="entry name" value="Csl4"/>
</dbReference>
<accession>A0A9W8B4E1</accession>
<dbReference type="SUPFAM" id="SSF50249">
    <property type="entry name" value="Nucleic acid-binding proteins"/>
    <property type="match status" value="1"/>
</dbReference>
<dbReference type="Pfam" id="PF10447">
    <property type="entry name" value="EXOSC1"/>
    <property type="match status" value="1"/>
</dbReference>
<evidence type="ECO:0000256" key="1">
    <source>
        <dbReference type="ARBA" id="ARBA00004604"/>
    </source>
</evidence>
<dbReference type="InterPro" id="IPR003029">
    <property type="entry name" value="S1_domain"/>
</dbReference>
<dbReference type="EMBL" id="JANBQB010000037">
    <property type="protein sequence ID" value="KAJ1983893.1"/>
    <property type="molecule type" value="Genomic_DNA"/>
</dbReference>
<name>A0A9W8B4E1_9FUNG</name>
<dbReference type="AlphaFoldDB" id="A0A9W8B4E1"/>
<comment type="subcellular location">
    <subcellularLocation>
        <location evidence="1">Nucleus</location>
        <location evidence="1">Nucleolus</location>
    </subcellularLocation>
</comment>
<sequence length="197" mass="21353">MQPIIATPGLRLGSADDLQAGPGTYVRNGSIFASALGYLKQHTAQASPTTNAPEKVSTKPTVFVSRRKEQAAVPDVGSIVTGKVLRINTRMATVAIMMVDASPCKEDYQGIIRSQDVRATEKDQVKMHLCFRPGDMVRAQVISLGDARSFYLSTAQNELGVILAHSAAGVAMVPISWEEMQCPKTHTIEHRKCAKPF</sequence>
<dbReference type="GO" id="GO:0005730">
    <property type="term" value="C:nucleolus"/>
    <property type="evidence" value="ECO:0007669"/>
    <property type="project" value="UniProtKB-SubCell"/>
</dbReference>
<dbReference type="PANTHER" id="PTHR12686">
    <property type="entry name" value="3'-5' EXORIBONUCLEASE CSL4-RELATED"/>
    <property type="match status" value="1"/>
</dbReference>
<evidence type="ECO:0000313" key="5">
    <source>
        <dbReference type="EMBL" id="KAJ1983893.1"/>
    </source>
</evidence>
<dbReference type="Pfam" id="PF14382">
    <property type="entry name" value="ECR1_N"/>
    <property type="match status" value="1"/>
</dbReference>
<feature type="domain" description="S1 motif" evidence="4">
    <location>
        <begin position="77"/>
        <end position="155"/>
    </location>
</feature>
<gene>
    <name evidence="5" type="ORF">H4R34_000993</name>
</gene>
<dbReference type="CDD" id="cd05791">
    <property type="entry name" value="S1_CSL4"/>
    <property type="match status" value="1"/>
</dbReference>
<dbReference type="GO" id="GO:0003723">
    <property type="term" value="F:RNA binding"/>
    <property type="evidence" value="ECO:0007669"/>
    <property type="project" value="InterPro"/>
</dbReference>
<comment type="caution">
    <text evidence="5">The sequence shown here is derived from an EMBL/GenBank/DDBJ whole genome shotgun (WGS) entry which is preliminary data.</text>
</comment>
<evidence type="ECO:0000256" key="3">
    <source>
        <dbReference type="ARBA" id="ARBA00022835"/>
    </source>
</evidence>